<dbReference type="Gene3D" id="3.40.50.1110">
    <property type="entry name" value="SGNH hydrolase"/>
    <property type="match status" value="1"/>
</dbReference>
<dbReference type="Proteomes" id="UP000186309">
    <property type="component" value="Chromosome"/>
</dbReference>
<dbReference type="PANTHER" id="PTHR30383:SF5">
    <property type="entry name" value="SGNH HYDROLASE-TYPE ESTERASE DOMAIN-CONTAINING PROTEIN"/>
    <property type="match status" value="1"/>
</dbReference>
<protein>
    <recommendedName>
        <fullName evidence="1">SGNH hydrolase-type esterase domain-containing protein</fullName>
    </recommendedName>
</protein>
<dbReference type="OrthoDB" id="9794725at2"/>
<name>A0A1U7CSU4_9BACT</name>
<dbReference type="InterPro" id="IPR013830">
    <property type="entry name" value="SGNH_hydro"/>
</dbReference>
<proteinExistence type="predicted"/>
<dbReference type="GO" id="GO:0004622">
    <property type="term" value="F:phosphatidylcholine lysophospholipase activity"/>
    <property type="evidence" value="ECO:0007669"/>
    <property type="project" value="TreeGrafter"/>
</dbReference>
<organism evidence="2 3">
    <name type="scientific">Paludisphaera borealis</name>
    <dbReference type="NCBI Taxonomy" id="1387353"/>
    <lineage>
        <taxon>Bacteria</taxon>
        <taxon>Pseudomonadati</taxon>
        <taxon>Planctomycetota</taxon>
        <taxon>Planctomycetia</taxon>
        <taxon>Isosphaerales</taxon>
        <taxon>Isosphaeraceae</taxon>
        <taxon>Paludisphaera</taxon>
    </lineage>
</organism>
<evidence type="ECO:0000259" key="1">
    <source>
        <dbReference type="Pfam" id="PF13472"/>
    </source>
</evidence>
<dbReference type="EMBL" id="CP019082">
    <property type="protein sequence ID" value="APW62001.1"/>
    <property type="molecule type" value="Genomic_DNA"/>
</dbReference>
<sequence>MKSRSPPGASQHDRKGCIMARLSERHSWTAAILAATAALGLAGPSPATAGDYAIRDGDTVVFLGDSITAARTYGRIVENYTLLRYPTRKVHFHNAGWGGDTASGGLKRLDRDVFPLKPTVVIVAYGVNDIGWGMKADDEHKKAYLDGIRGIVEACKAHGARAYVCSAAATAEAPETAEHGYLQTMCDEGMALARSLGGRSIDVQRSMRAVQRRMAEGKAKADPKDKDGHTLHVADGVHLNDLGQLAMALAIIKGLGAPAEVSSVSLAVDPAGPRVTAAEGCRPTNLTGDANRLEFDRLDDGLPLNLGLFGALQYRYIPIPDEINRYMLTIQTLPPGDYTIQADGRPLGKFAADRLARGVNLASATADGWQPGSPWEAQAWSLSDLTEARSRLAMSRIALAHHLPNHPRLAAIDVQTRAVDERIETLQREILAPRPFHFVVEKAAEKS</sequence>
<evidence type="ECO:0000313" key="2">
    <source>
        <dbReference type="EMBL" id="APW62001.1"/>
    </source>
</evidence>
<dbReference type="SUPFAM" id="SSF52266">
    <property type="entry name" value="SGNH hydrolase"/>
    <property type="match status" value="1"/>
</dbReference>
<dbReference type="KEGG" id="pbor:BSF38_03533"/>
<feature type="domain" description="SGNH hydrolase-type esterase" evidence="1">
    <location>
        <begin position="62"/>
        <end position="244"/>
    </location>
</feature>
<dbReference type="AlphaFoldDB" id="A0A1U7CSU4"/>
<dbReference type="Pfam" id="PF13472">
    <property type="entry name" value="Lipase_GDSL_2"/>
    <property type="match status" value="1"/>
</dbReference>
<evidence type="ECO:0000313" key="3">
    <source>
        <dbReference type="Proteomes" id="UP000186309"/>
    </source>
</evidence>
<dbReference type="InterPro" id="IPR051532">
    <property type="entry name" value="Ester_Hydrolysis_Enzymes"/>
</dbReference>
<reference evidence="3" key="1">
    <citation type="submission" date="2016-12" db="EMBL/GenBank/DDBJ databases">
        <title>Comparative genomics of four Isosphaeraceae planctomycetes: a common pool of plasmids and glycoside hydrolase genes.</title>
        <authorList>
            <person name="Ivanova A."/>
        </authorList>
    </citation>
    <scope>NUCLEOTIDE SEQUENCE [LARGE SCALE GENOMIC DNA]</scope>
    <source>
        <strain evidence="3">PX4</strain>
    </source>
</reference>
<gene>
    <name evidence="2" type="ORF">BSF38_03533</name>
</gene>
<dbReference type="STRING" id="1387353.BSF38_03533"/>
<dbReference type="PANTHER" id="PTHR30383">
    <property type="entry name" value="THIOESTERASE 1/PROTEASE 1/LYSOPHOSPHOLIPASE L1"/>
    <property type="match status" value="1"/>
</dbReference>
<keyword evidence="3" id="KW-1185">Reference proteome</keyword>
<dbReference type="InterPro" id="IPR036514">
    <property type="entry name" value="SGNH_hydro_sf"/>
</dbReference>
<accession>A0A1U7CSU4</accession>